<feature type="coiled-coil region" evidence="1">
    <location>
        <begin position="133"/>
        <end position="167"/>
    </location>
</feature>
<organism evidence="2">
    <name type="scientific">uncultured Caudovirales phage</name>
    <dbReference type="NCBI Taxonomy" id="2100421"/>
    <lineage>
        <taxon>Viruses</taxon>
        <taxon>Duplodnaviria</taxon>
        <taxon>Heunggongvirae</taxon>
        <taxon>Uroviricota</taxon>
        <taxon>Caudoviricetes</taxon>
        <taxon>Peduoviridae</taxon>
        <taxon>Maltschvirus</taxon>
        <taxon>Maltschvirus maltsch</taxon>
    </lineage>
</organism>
<dbReference type="EMBL" id="LR796296">
    <property type="protein sequence ID" value="CAB4134781.1"/>
    <property type="molecule type" value="Genomic_DNA"/>
</dbReference>
<evidence type="ECO:0000256" key="1">
    <source>
        <dbReference type="SAM" id="Coils"/>
    </source>
</evidence>
<reference evidence="2" key="1">
    <citation type="submission" date="2020-04" db="EMBL/GenBank/DDBJ databases">
        <authorList>
            <person name="Chiriac C."/>
            <person name="Salcher M."/>
            <person name="Ghai R."/>
            <person name="Kavagutti S V."/>
        </authorList>
    </citation>
    <scope>NUCLEOTIDE SEQUENCE</scope>
</reference>
<sequence length="172" mass="18949">MNYAKFNSIYQGLTSVSRKVYNAVPIGESWTPAWIASEIGRTGTAPEMKIIQGCLTSLKDNGLISETPLGKFSRKAVKMTPVIKPEEIKVFKHKPAVTVIKAEPVEEETVEIESNIDKLASLAKRTIEVSNMLKILAADIENAALAIEEQNQARDKENAKIQQLVQLLKSLG</sequence>
<keyword evidence="1" id="KW-0175">Coiled coil</keyword>
<proteinExistence type="predicted"/>
<accession>A0A6J5LKN7</accession>
<evidence type="ECO:0000313" key="2">
    <source>
        <dbReference type="EMBL" id="CAB4134781.1"/>
    </source>
</evidence>
<protein>
    <submittedName>
        <fullName evidence="2">Uncharacterized protein</fullName>
    </submittedName>
</protein>
<gene>
    <name evidence="2" type="ORF">UFOVP274_61</name>
</gene>
<name>A0A6J5LKN7_9CAUD</name>